<evidence type="ECO:0000313" key="2">
    <source>
        <dbReference type="EMBL" id="QJA45503.1"/>
    </source>
</evidence>
<dbReference type="EMBL" id="MT144607">
    <property type="protein sequence ID" value="QJH94839.1"/>
    <property type="molecule type" value="Genomic_DNA"/>
</dbReference>
<protein>
    <submittedName>
        <fullName evidence="2">Putative RNase_H superfamily protein</fullName>
    </submittedName>
</protein>
<dbReference type="EMBL" id="MT143991">
    <property type="protein sequence ID" value="QJA45503.1"/>
    <property type="molecule type" value="Genomic_DNA"/>
</dbReference>
<sequence length="257" mass="28762">MKLLAFDLEIARPFVDSEWRNKDLGISCIGLASVDGDKRDAWTMTDDAARHGDHAMKREGLDISLGTLVNYAQLGYKIISWNGLGFDFPMIYEYVEQKQLCKALALAHYDLAFQMFCAKGYMIGLDTAAKGMGLTGKLEGMHGDMAPPMWAGTDDVKLAEGIEERFGVKAGSIEAQNMVLKYVQQDAVTTLEVIEEANARGSVSWLSRNGRRNCWYLPISDKTWALRDVAWCLQEPAPDTSWMSEPRTRDEYAGWLA</sequence>
<dbReference type="InterPro" id="IPR038720">
    <property type="entry name" value="YprB_RNase_H-like_dom"/>
</dbReference>
<gene>
    <name evidence="2" type="ORF">TM448A00243_0052</name>
    <name evidence="3" type="ORF">TM448B00304_0018</name>
</gene>
<dbReference type="Pfam" id="PF13482">
    <property type="entry name" value="RNase_H_2"/>
    <property type="match status" value="1"/>
</dbReference>
<dbReference type="SUPFAM" id="SSF53098">
    <property type="entry name" value="Ribonuclease H-like"/>
    <property type="match status" value="1"/>
</dbReference>
<feature type="domain" description="YprB ribonuclease H-like" evidence="1">
    <location>
        <begin position="24"/>
        <end position="196"/>
    </location>
</feature>
<proteinExistence type="predicted"/>
<name>A0A6H1ZC68_9ZZZZ</name>
<accession>A0A6H1ZC68</accession>
<dbReference type="InterPro" id="IPR012337">
    <property type="entry name" value="RNaseH-like_sf"/>
</dbReference>
<dbReference type="AlphaFoldDB" id="A0A6H1ZC68"/>
<organism evidence="2">
    <name type="scientific">viral metagenome</name>
    <dbReference type="NCBI Taxonomy" id="1070528"/>
    <lineage>
        <taxon>unclassified sequences</taxon>
        <taxon>metagenomes</taxon>
        <taxon>organismal metagenomes</taxon>
    </lineage>
</organism>
<reference evidence="2" key="1">
    <citation type="submission" date="2020-03" db="EMBL/GenBank/DDBJ databases">
        <title>The deep terrestrial virosphere.</title>
        <authorList>
            <person name="Holmfeldt K."/>
            <person name="Nilsson E."/>
            <person name="Simone D."/>
            <person name="Lopez-Fernandez M."/>
            <person name="Wu X."/>
            <person name="de Brujin I."/>
            <person name="Lundin D."/>
            <person name="Andersson A."/>
            <person name="Bertilsson S."/>
            <person name="Dopson M."/>
        </authorList>
    </citation>
    <scope>NUCLEOTIDE SEQUENCE</scope>
    <source>
        <strain evidence="2">TM448A00243</strain>
        <strain evidence="3">TM448B00304</strain>
    </source>
</reference>
<evidence type="ECO:0000259" key="1">
    <source>
        <dbReference type="Pfam" id="PF13482"/>
    </source>
</evidence>
<evidence type="ECO:0000313" key="3">
    <source>
        <dbReference type="EMBL" id="QJH94839.1"/>
    </source>
</evidence>